<evidence type="ECO:0000256" key="3">
    <source>
        <dbReference type="ARBA" id="ARBA00022729"/>
    </source>
</evidence>
<feature type="chain" id="PRO_5043399660" description="AA1-like domain-containing protein" evidence="6">
    <location>
        <begin position="20"/>
        <end position="152"/>
    </location>
</feature>
<evidence type="ECO:0000256" key="6">
    <source>
        <dbReference type="SAM" id="SignalP"/>
    </source>
</evidence>
<keyword evidence="9" id="KW-1185">Reference proteome</keyword>
<accession>A0AAX6MVR2</accession>
<proteinExistence type="predicted"/>
<dbReference type="GO" id="GO:0005576">
    <property type="term" value="C:extracellular region"/>
    <property type="evidence" value="ECO:0007669"/>
    <property type="project" value="UniProtKB-SubCell"/>
</dbReference>
<gene>
    <name evidence="8" type="ORF">Daesc_002008</name>
</gene>
<dbReference type="PROSITE" id="PS51895">
    <property type="entry name" value="AA1"/>
    <property type="match status" value="1"/>
</dbReference>
<evidence type="ECO:0000313" key="9">
    <source>
        <dbReference type="Proteomes" id="UP001369815"/>
    </source>
</evidence>
<evidence type="ECO:0000256" key="2">
    <source>
        <dbReference type="ARBA" id="ARBA00022525"/>
    </source>
</evidence>
<feature type="domain" description="AA1-like" evidence="7">
    <location>
        <begin position="26"/>
        <end position="151"/>
    </location>
</feature>
<evidence type="ECO:0000313" key="8">
    <source>
        <dbReference type="EMBL" id="KAK6956728.1"/>
    </source>
</evidence>
<evidence type="ECO:0000259" key="7">
    <source>
        <dbReference type="PROSITE" id="PS51895"/>
    </source>
</evidence>
<evidence type="ECO:0000256" key="5">
    <source>
        <dbReference type="PROSITE-ProRule" id="PRU01243"/>
    </source>
</evidence>
<protein>
    <recommendedName>
        <fullName evidence="7">AA1-like domain-containing protein</fullName>
    </recommendedName>
</protein>
<reference evidence="8 9" key="1">
    <citation type="journal article" date="2024" name="Front Chem Biol">
        <title>Unveiling the potential of Daldinia eschscholtzii MFLUCC 19-0629 through bioactivity and bioinformatics studies for enhanced sustainable agriculture production.</title>
        <authorList>
            <person name="Brooks S."/>
            <person name="Weaver J.A."/>
            <person name="Klomchit A."/>
            <person name="Alharthi S.A."/>
            <person name="Onlamun T."/>
            <person name="Nurani R."/>
            <person name="Vong T.K."/>
            <person name="Alberti F."/>
            <person name="Greco C."/>
        </authorList>
    </citation>
    <scope>NUCLEOTIDE SEQUENCE [LARGE SCALE GENOMIC DNA]</scope>
    <source>
        <strain evidence="8">MFLUCC 19-0629</strain>
    </source>
</reference>
<dbReference type="InterPro" id="IPR032382">
    <property type="entry name" value="AltA1"/>
</dbReference>
<comment type="subcellular location">
    <subcellularLocation>
        <location evidence="1">Secreted</location>
    </subcellularLocation>
</comment>
<sequence>MRFTAAAVAALFFGASAMAAPQEGELRSEDVSITEFSVHKSGASGSSAGTVDGVSFKLSGDDAKDLSCSASASDITKGLPTDVITCGDSKYRFALLEGQDSSTFTLRIYHELGLAVGFYGAGDVATYCHSGGLDTMVCSQVNSPVTIHIDGQ</sequence>
<evidence type="ECO:0000256" key="1">
    <source>
        <dbReference type="ARBA" id="ARBA00004613"/>
    </source>
</evidence>
<comment type="caution">
    <text evidence="8">The sequence shown here is derived from an EMBL/GenBank/DDBJ whole genome shotgun (WGS) entry which is preliminary data.</text>
</comment>
<evidence type="ECO:0000256" key="4">
    <source>
        <dbReference type="ARBA" id="ARBA00023157"/>
    </source>
</evidence>
<feature type="signal peptide" evidence="6">
    <location>
        <begin position="1"/>
        <end position="19"/>
    </location>
</feature>
<dbReference type="Pfam" id="PF16541">
    <property type="entry name" value="AltA1"/>
    <property type="match status" value="1"/>
</dbReference>
<name>A0AAX6MVR2_9PEZI</name>
<organism evidence="8 9">
    <name type="scientific">Daldinia eschscholtzii</name>
    <dbReference type="NCBI Taxonomy" id="292717"/>
    <lineage>
        <taxon>Eukaryota</taxon>
        <taxon>Fungi</taxon>
        <taxon>Dikarya</taxon>
        <taxon>Ascomycota</taxon>
        <taxon>Pezizomycotina</taxon>
        <taxon>Sordariomycetes</taxon>
        <taxon>Xylariomycetidae</taxon>
        <taxon>Xylariales</taxon>
        <taxon>Hypoxylaceae</taxon>
        <taxon>Daldinia</taxon>
    </lineage>
</organism>
<dbReference type="EMBL" id="JBANMG010000002">
    <property type="protein sequence ID" value="KAK6956728.1"/>
    <property type="molecule type" value="Genomic_DNA"/>
</dbReference>
<comment type="caution">
    <text evidence="5">Lacks conserved residue(s) required for the propagation of feature annotation.</text>
</comment>
<dbReference type="Gene3D" id="2.40.350.20">
    <property type="match status" value="1"/>
</dbReference>
<dbReference type="Proteomes" id="UP001369815">
    <property type="component" value="Unassembled WGS sequence"/>
</dbReference>
<keyword evidence="2" id="KW-0964">Secreted</keyword>
<dbReference type="AlphaFoldDB" id="A0AAX6MVR2"/>
<keyword evidence="4" id="KW-1015">Disulfide bond</keyword>
<keyword evidence="3 6" id="KW-0732">Signal</keyword>